<evidence type="ECO:0000256" key="2">
    <source>
        <dbReference type="ARBA" id="ARBA00022475"/>
    </source>
</evidence>
<dbReference type="PANTHER" id="PTHR30558:SF7">
    <property type="entry name" value="TOL-PAL SYSTEM PROTEIN TOLR"/>
    <property type="match status" value="1"/>
</dbReference>
<dbReference type="AlphaFoldDB" id="A0A3B1CBC1"/>
<dbReference type="Pfam" id="PF02472">
    <property type="entry name" value="ExbD"/>
    <property type="match status" value="1"/>
</dbReference>
<dbReference type="EMBL" id="UOGC01000100">
    <property type="protein sequence ID" value="VAX20070.1"/>
    <property type="molecule type" value="Genomic_DNA"/>
</dbReference>
<keyword evidence="2" id="KW-1003">Cell membrane</keyword>
<evidence type="ECO:0000256" key="1">
    <source>
        <dbReference type="ARBA" id="ARBA00004162"/>
    </source>
</evidence>
<evidence type="ECO:0000256" key="6">
    <source>
        <dbReference type="SAM" id="Phobius"/>
    </source>
</evidence>
<sequence>MTGNVNTKRFRRNKSSPLMTEINVTPFVDVMLVLLIIFMVTAPLMQTGVNVDLPQEDVGSLEIQDENVVSIRKDGAIFYNEKRLTEKDLFNKLKSLASVSSSAEVFLRADKTLPYGTVMNVTGIIKKAGIGRLGMVTEVSPVSGKKKTQKKG</sequence>
<evidence type="ECO:0000256" key="4">
    <source>
        <dbReference type="ARBA" id="ARBA00022989"/>
    </source>
</evidence>
<proteinExistence type="predicted"/>
<accession>A0A3B1CBC1</accession>
<protein>
    <submittedName>
        <fullName evidence="7">Tol biopolymer transport system, TolR protein</fullName>
    </submittedName>
</protein>
<feature type="transmembrane region" description="Helical" evidence="6">
    <location>
        <begin position="21"/>
        <end position="45"/>
    </location>
</feature>
<dbReference type="PANTHER" id="PTHR30558">
    <property type="entry name" value="EXBD MEMBRANE COMPONENT OF PMF-DRIVEN MACROMOLECULE IMPORT SYSTEM"/>
    <property type="match status" value="1"/>
</dbReference>
<gene>
    <name evidence="7" type="ORF">MNBD_NITROSPINAE01-673</name>
</gene>
<reference evidence="7" key="1">
    <citation type="submission" date="2018-06" db="EMBL/GenBank/DDBJ databases">
        <authorList>
            <person name="Zhirakovskaya E."/>
        </authorList>
    </citation>
    <scope>NUCLEOTIDE SEQUENCE</scope>
</reference>
<dbReference type="InterPro" id="IPR003400">
    <property type="entry name" value="ExbD"/>
</dbReference>
<keyword evidence="3 6" id="KW-0812">Transmembrane</keyword>
<dbReference type="GO" id="GO:0005886">
    <property type="term" value="C:plasma membrane"/>
    <property type="evidence" value="ECO:0007669"/>
    <property type="project" value="UniProtKB-SubCell"/>
</dbReference>
<evidence type="ECO:0000256" key="3">
    <source>
        <dbReference type="ARBA" id="ARBA00022692"/>
    </source>
</evidence>
<keyword evidence="5 6" id="KW-0472">Membrane</keyword>
<evidence type="ECO:0000256" key="5">
    <source>
        <dbReference type="ARBA" id="ARBA00023136"/>
    </source>
</evidence>
<organism evidence="7">
    <name type="scientific">hydrothermal vent metagenome</name>
    <dbReference type="NCBI Taxonomy" id="652676"/>
    <lineage>
        <taxon>unclassified sequences</taxon>
        <taxon>metagenomes</taxon>
        <taxon>ecological metagenomes</taxon>
    </lineage>
</organism>
<dbReference type="GO" id="GO:0022857">
    <property type="term" value="F:transmembrane transporter activity"/>
    <property type="evidence" value="ECO:0007669"/>
    <property type="project" value="InterPro"/>
</dbReference>
<name>A0A3B1CBC1_9ZZZZ</name>
<keyword evidence="4 6" id="KW-1133">Transmembrane helix</keyword>
<evidence type="ECO:0000313" key="7">
    <source>
        <dbReference type="EMBL" id="VAX20070.1"/>
    </source>
</evidence>
<comment type="subcellular location">
    <subcellularLocation>
        <location evidence="1">Cell membrane</location>
        <topology evidence="1">Single-pass membrane protein</topology>
    </subcellularLocation>
</comment>
<dbReference type="Gene3D" id="3.30.420.270">
    <property type="match status" value="1"/>
</dbReference>